<dbReference type="RefSeq" id="WP_008477064.1">
    <property type="nucleotide sequence ID" value="NZ_CAGS01000170.1"/>
</dbReference>
<evidence type="ECO:0000313" key="3">
    <source>
        <dbReference type="Proteomes" id="UP000004221"/>
    </source>
</evidence>
<gene>
    <name evidence="2" type="ORF">NITHO_2510010</name>
</gene>
<evidence type="ECO:0000313" key="2">
    <source>
        <dbReference type="EMBL" id="CCF83612.1"/>
    </source>
</evidence>
<organism evidence="2 3">
    <name type="scientific">Nitrolancea hollandica Lb</name>
    <dbReference type="NCBI Taxonomy" id="1129897"/>
    <lineage>
        <taxon>Bacteria</taxon>
        <taxon>Pseudomonadati</taxon>
        <taxon>Thermomicrobiota</taxon>
        <taxon>Thermomicrobia</taxon>
        <taxon>Sphaerobacterales</taxon>
        <taxon>Sphaerobacterineae</taxon>
        <taxon>Sphaerobacteraceae</taxon>
        <taxon>Nitrolancea</taxon>
    </lineage>
</organism>
<keyword evidence="3" id="KW-1185">Reference proteome</keyword>
<dbReference type="Proteomes" id="UP000004221">
    <property type="component" value="Unassembled WGS sequence"/>
</dbReference>
<dbReference type="AlphaFoldDB" id="I4EG00"/>
<accession>I4EG00</accession>
<evidence type="ECO:0000256" key="1">
    <source>
        <dbReference type="SAM" id="Coils"/>
    </source>
</evidence>
<proteinExistence type="predicted"/>
<protein>
    <submittedName>
        <fullName evidence="2">Uncharacterized protein</fullName>
    </submittedName>
</protein>
<dbReference type="EMBL" id="CAGS01000170">
    <property type="protein sequence ID" value="CCF83612.1"/>
    <property type="molecule type" value="Genomic_DNA"/>
</dbReference>
<keyword evidence="1" id="KW-0175">Coiled coil</keyword>
<feature type="coiled-coil region" evidence="1">
    <location>
        <begin position="55"/>
        <end position="82"/>
    </location>
</feature>
<name>I4EG00_9BACT</name>
<comment type="caution">
    <text evidence="2">The sequence shown here is derived from an EMBL/GenBank/DDBJ whole genome shotgun (WGS) entry which is preliminary data.</text>
</comment>
<reference evidence="2 3" key="1">
    <citation type="journal article" date="2012" name="ISME J.">
        <title>Nitrification expanded: discovery, physiology and genomics of a nitrite-oxidizing bacterium from the phylum Chloroflexi.</title>
        <authorList>
            <person name="Sorokin D.Y."/>
            <person name="Lucker S."/>
            <person name="Vejmelkova D."/>
            <person name="Kostrikina N.A."/>
            <person name="Kleerebezem R."/>
            <person name="Rijpstra W.I."/>
            <person name="Damste J.S."/>
            <person name="Le Paslier D."/>
            <person name="Muyzer G."/>
            <person name="Wagner M."/>
            <person name="van Loosdrecht M.C."/>
            <person name="Daims H."/>
        </authorList>
    </citation>
    <scope>NUCLEOTIDE SEQUENCE [LARGE SCALE GENOMIC DNA]</scope>
    <source>
        <strain evidence="3">none</strain>
    </source>
</reference>
<sequence length="128" mass="14769">MSGIDHREQLAAIHDAIMATDQTYALERIAIALERIAVAQETIAADITQRREQERRVIRARYATAQQRRDAAEAEFARLDRINANRNQAAVPQFSEKYDRADAERVARWQELEELEAAHPWLKDEVQS</sequence>